<dbReference type="GO" id="GO:0016740">
    <property type="term" value="F:transferase activity"/>
    <property type="evidence" value="ECO:0007669"/>
    <property type="project" value="UniProtKB-KW"/>
</dbReference>
<evidence type="ECO:0000256" key="4">
    <source>
        <dbReference type="ARBA" id="ARBA00022960"/>
    </source>
</evidence>
<dbReference type="InterPro" id="IPR005490">
    <property type="entry name" value="LD_TPept_cat_dom"/>
</dbReference>
<keyword evidence="3" id="KW-0808">Transferase</keyword>
<dbReference type="CDD" id="cd16913">
    <property type="entry name" value="YkuD_like"/>
    <property type="match status" value="1"/>
</dbReference>
<sequence length="327" mass="39012">MQIVKFKIKLLFLFILTLSLYSKDLYDVYRYNGCESVKKILENSIQSPAFWLNRLKNIDVSFGYFEYKKNILFCNKLQRTLSVYYVDKGKFKHIKTFNVIVGKLGDKEKEGDLVTPIGVYKLNAVLNNIDSFYGPFAFETSYPNLYDELLGRDGHGIWIHGKPLDGEKRPDLSKGCIVLDNPDLIYLKKLINYQNTYLLINDSNPLKATKQEIADILAFLYKWRNAWEHNNFEKYKNFYDKGFKRYNGDNLIKFLDYKKRVFYNKKYQKVEIYFKKINIIPYQNTENEKIFRIDMYEDYISKSYKYHGPKELFIKKTPEGYKIIIEK</sequence>
<feature type="domain" description="L,D-TPase catalytic" evidence="8">
    <location>
        <begin position="70"/>
        <end position="201"/>
    </location>
</feature>
<proteinExistence type="inferred from homology"/>
<keyword evidence="5 7" id="KW-0573">Peptidoglycan synthesis</keyword>
<accession>A0A292YEM8</accession>
<dbReference type="AlphaFoldDB" id="A0A292YEM8"/>
<dbReference type="Proteomes" id="UP000217944">
    <property type="component" value="Unassembled WGS sequence"/>
</dbReference>
<evidence type="ECO:0000256" key="1">
    <source>
        <dbReference type="ARBA" id="ARBA00004752"/>
    </source>
</evidence>
<evidence type="ECO:0000313" key="9">
    <source>
        <dbReference type="EMBL" id="GAX87693.1"/>
    </source>
</evidence>
<evidence type="ECO:0000256" key="2">
    <source>
        <dbReference type="ARBA" id="ARBA00005992"/>
    </source>
</evidence>
<dbReference type="GO" id="GO:0009252">
    <property type="term" value="P:peptidoglycan biosynthetic process"/>
    <property type="evidence" value="ECO:0007669"/>
    <property type="project" value="UniProtKB-UniPathway"/>
</dbReference>
<dbReference type="EMBL" id="BDME01000002">
    <property type="protein sequence ID" value="GAX87693.1"/>
    <property type="molecule type" value="Genomic_DNA"/>
</dbReference>
<organism evidence="9 10">
    <name type="scientific">Lebetimonas natsushimae</name>
    <dbReference type="NCBI Taxonomy" id="1936991"/>
    <lineage>
        <taxon>Bacteria</taxon>
        <taxon>Pseudomonadati</taxon>
        <taxon>Campylobacterota</taxon>
        <taxon>Epsilonproteobacteria</taxon>
        <taxon>Nautiliales</taxon>
        <taxon>Nautiliaceae</taxon>
        <taxon>Lebetimonas</taxon>
    </lineage>
</organism>
<dbReference type="SUPFAM" id="SSF54427">
    <property type="entry name" value="NTF2-like"/>
    <property type="match status" value="1"/>
</dbReference>
<dbReference type="Pfam" id="PF24125">
    <property type="entry name" value="Cds6_C"/>
    <property type="match status" value="1"/>
</dbReference>
<dbReference type="GO" id="GO:0004180">
    <property type="term" value="F:carboxypeptidase activity"/>
    <property type="evidence" value="ECO:0007669"/>
    <property type="project" value="UniProtKB-ARBA"/>
</dbReference>
<reference evidence="9 10" key="1">
    <citation type="journal article" date="2017" name="Syst. Appl. Microbiol.">
        <title>Lebetimonas natsushimae sp. nov., a novel strictly anaerobic, moderately thermophilic chemoautotroph isolated from a deep-sea hydrothermal vent polychaete nest in the Mid-Okinawa Trough.</title>
        <authorList>
            <person name="Nagata R."/>
            <person name="Takaki Y."/>
            <person name="Tame A."/>
            <person name="Nunoura T."/>
            <person name="Muto H."/>
            <person name="Mino S."/>
            <person name="Sawayama S."/>
            <person name="Takai K."/>
            <person name="Nakagawa S."/>
        </authorList>
    </citation>
    <scope>NUCLEOTIDE SEQUENCE [LARGE SCALE GENOMIC DNA]</scope>
    <source>
        <strain evidence="9 10">HS1857</strain>
    </source>
</reference>
<dbReference type="GO" id="GO:0071555">
    <property type="term" value="P:cell wall organization"/>
    <property type="evidence" value="ECO:0007669"/>
    <property type="project" value="UniProtKB-UniRule"/>
</dbReference>
<comment type="similarity">
    <text evidence="2">Belongs to the YkuD family.</text>
</comment>
<evidence type="ECO:0000259" key="8">
    <source>
        <dbReference type="PROSITE" id="PS52029"/>
    </source>
</evidence>
<dbReference type="PANTHER" id="PTHR36699:SF1">
    <property type="entry name" value="L,D-TRANSPEPTIDASE YAFK-RELATED"/>
    <property type="match status" value="1"/>
</dbReference>
<feature type="active site" description="Nucleophile" evidence="7">
    <location>
        <position position="176"/>
    </location>
</feature>
<dbReference type="InterPro" id="IPR038063">
    <property type="entry name" value="Transpep_catalytic_dom"/>
</dbReference>
<name>A0A292YEM8_9BACT</name>
<dbReference type="Gene3D" id="2.40.440.10">
    <property type="entry name" value="L,D-transpeptidase catalytic domain-like"/>
    <property type="match status" value="1"/>
</dbReference>
<evidence type="ECO:0000313" key="10">
    <source>
        <dbReference type="Proteomes" id="UP000217944"/>
    </source>
</evidence>
<dbReference type="InterPro" id="IPR032710">
    <property type="entry name" value="NTF2-like_dom_sf"/>
</dbReference>
<dbReference type="Pfam" id="PF03734">
    <property type="entry name" value="YkuD"/>
    <property type="match status" value="1"/>
</dbReference>
<dbReference type="SUPFAM" id="SSF141523">
    <property type="entry name" value="L,D-transpeptidase catalytic domain-like"/>
    <property type="match status" value="1"/>
</dbReference>
<keyword evidence="4 7" id="KW-0133">Cell shape</keyword>
<keyword evidence="6 7" id="KW-0961">Cell wall biogenesis/degradation</keyword>
<dbReference type="PROSITE" id="PS52029">
    <property type="entry name" value="LD_TPASE"/>
    <property type="match status" value="1"/>
</dbReference>
<keyword evidence="10" id="KW-1185">Reference proteome</keyword>
<dbReference type="UniPathway" id="UPA00219"/>
<dbReference type="OrthoDB" id="9809748at2"/>
<comment type="caution">
    <text evidence="9">The sequence shown here is derived from an EMBL/GenBank/DDBJ whole genome shotgun (WGS) entry which is preliminary data.</text>
</comment>
<evidence type="ECO:0000256" key="6">
    <source>
        <dbReference type="ARBA" id="ARBA00023316"/>
    </source>
</evidence>
<protein>
    <recommendedName>
        <fullName evidence="8">L,D-TPase catalytic domain-containing protein</fullName>
    </recommendedName>
</protein>
<feature type="active site" description="Proton donor/acceptor" evidence="7">
    <location>
        <position position="160"/>
    </location>
</feature>
<dbReference type="RefSeq" id="WP_096258973.1">
    <property type="nucleotide sequence ID" value="NZ_BDME01000002.1"/>
</dbReference>
<gene>
    <name evidence="9" type="ORF">LNAT_P0990</name>
</gene>
<evidence type="ECO:0000256" key="3">
    <source>
        <dbReference type="ARBA" id="ARBA00022679"/>
    </source>
</evidence>
<dbReference type="InterPro" id="IPR056203">
    <property type="entry name" value="Cds6_C"/>
</dbReference>
<dbReference type="GO" id="GO:0008360">
    <property type="term" value="P:regulation of cell shape"/>
    <property type="evidence" value="ECO:0007669"/>
    <property type="project" value="UniProtKB-UniRule"/>
</dbReference>
<evidence type="ECO:0000256" key="7">
    <source>
        <dbReference type="PROSITE-ProRule" id="PRU01373"/>
    </source>
</evidence>
<evidence type="ECO:0000256" key="5">
    <source>
        <dbReference type="ARBA" id="ARBA00022984"/>
    </source>
</evidence>
<comment type="pathway">
    <text evidence="1 7">Cell wall biogenesis; peptidoglycan biosynthesis.</text>
</comment>
<dbReference type="PANTHER" id="PTHR36699">
    <property type="entry name" value="LD-TRANSPEPTIDASE"/>
    <property type="match status" value="1"/>
</dbReference>